<dbReference type="EMBL" id="CAVMBE010000019">
    <property type="protein sequence ID" value="CAK3981044.1"/>
    <property type="molecule type" value="Genomic_DNA"/>
</dbReference>
<keyword evidence="1" id="KW-0802">TPR repeat</keyword>
<dbReference type="InterPro" id="IPR011990">
    <property type="entry name" value="TPR-like_helical_dom_sf"/>
</dbReference>
<keyword evidence="3" id="KW-1185">Reference proteome</keyword>
<proteinExistence type="predicted"/>
<dbReference type="PANTHER" id="PTHR46014">
    <property type="entry name" value="TETRATRICOPEPTIDE REPEAT PROTEIN 1"/>
    <property type="match status" value="1"/>
</dbReference>
<dbReference type="Pfam" id="PF14559">
    <property type="entry name" value="TPR_19"/>
    <property type="match status" value="1"/>
</dbReference>
<organism evidence="2 3">
    <name type="scientific">Lecanosticta acicola</name>
    <dbReference type="NCBI Taxonomy" id="111012"/>
    <lineage>
        <taxon>Eukaryota</taxon>
        <taxon>Fungi</taxon>
        <taxon>Dikarya</taxon>
        <taxon>Ascomycota</taxon>
        <taxon>Pezizomycotina</taxon>
        <taxon>Dothideomycetes</taxon>
        <taxon>Dothideomycetidae</taxon>
        <taxon>Mycosphaerellales</taxon>
        <taxon>Mycosphaerellaceae</taxon>
        <taxon>Lecanosticta</taxon>
    </lineage>
</organism>
<evidence type="ECO:0000313" key="3">
    <source>
        <dbReference type="Proteomes" id="UP001296104"/>
    </source>
</evidence>
<dbReference type="AlphaFoldDB" id="A0AAI9E9V1"/>
<dbReference type="PROSITE" id="PS50005">
    <property type="entry name" value="TPR"/>
    <property type="match status" value="1"/>
</dbReference>
<accession>A0AAI9E9V1</accession>
<dbReference type="SUPFAM" id="SSF48452">
    <property type="entry name" value="TPR-like"/>
    <property type="match status" value="1"/>
</dbReference>
<comment type="caution">
    <text evidence="2">The sequence shown here is derived from an EMBL/GenBank/DDBJ whole genome shotgun (WGS) entry which is preliminary data.</text>
</comment>
<evidence type="ECO:0008006" key="4">
    <source>
        <dbReference type="Google" id="ProtNLM"/>
    </source>
</evidence>
<reference evidence="2" key="1">
    <citation type="submission" date="2023-11" db="EMBL/GenBank/DDBJ databases">
        <authorList>
            <person name="Alioto T."/>
            <person name="Alioto T."/>
            <person name="Gomez Garrido J."/>
        </authorList>
    </citation>
    <scope>NUCLEOTIDE SEQUENCE</scope>
</reference>
<dbReference type="Gene3D" id="1.25.40.10">
    <property type="entry name" value="Tetratricopeptide repeat domain"/>
    <property type="match status" value="1"/>
</dbReference>
<evidence type="ECO:0000313" key="2">
    <source>
        <dbReference type="EMBL" id="CAK3981044.1"/>
    </source>
</evidence>
<sequence length="160" mass="18044">MAETDSQRSEALRAQGNELYRQGKFTDALPLYEQADELAPDDPAPLSNVSVAHFELGDYKSAVTACDRALEHQKDEAKRQKILLRRATSQIHALELVHAGATIEQLADVKAKTDLMKCLASQSESRRRVQDTKAVHKMIIMDLPRFKPQMRVKSLSRETK</sequence>
<dbReference type="SMART" id="SM00028">
    <property type="entry name" value="TPR"/>
    <property type="match status" value="2"/>
</dbReference>
<protein>
    <recommendedName>
        <fullName evidence="4">Tetratricopeptide repeat protein</fullName>
    </recommendedName>
</protein>
<dbReference type="PANTHER" id="PTHR46014:SF1">
    <property type="entry name" value="TETRATRICOPEPTIDE REPEAT PROTEIN 1"/>
    <property type="match status" value="1"/>
</dbReference>
<evidence type="ECO:0000256" key="1">
    <source>
        <dbReference type="PROSITE-ProRule" id="PRU00339"/>
    </source>
</evidence>
<dbReference type="Proteomes" id="UP001296104">
    <property type="component" value="Unassembled WGS sequence"/>
</dbReference>
<dbReference type="InterPro" id="IPR019734">
    <property type="entry name" value="TPR_rpt"/>
</dbReference>
<feature type="repeat" description="TPR" evidence="1">
    <location>
        <begin position="9"/>
        <end position="42"/>
    </location>
</feature>
<name>A0AAI9E9V1_9PEZI</name>
<dbReference type="InterPro" id="IPR052769">
    <property type="entry name" value="TPR_domain_protein"/>
</dbReference>
<gene>
    <name evidence="2" type="ORF">LECACI_7A003770</name>
</gene>